<dbReference type="RefSeq" id="XP_013311699.1">
    <property type="nucleotide sequence ID" value="XM_013456245.1"/>
</dbReference>
<dbReference type="Proteomes" id="UP000054342">
    <property type="component" value="Unassembled WGS sequence"/>
</dbReference>
<name>A0A0D2E8W9_9EURO</name>
<dbReference type="HOGENOM" id="CLU_020336_9_1_1"/>
<dbReference type="Gene3D" id="3.40.50.1820">
    <property type="entry name" value="alpha/beta hydrolase"/>
    <property type="match status" value="1"/>
</dbReference>
<dbReference type="InterPro" id="IPR029058">
    <property type="entry name" value="AB_hydrolase_fold"/>
</dbReference>
<keyword evidence="3" id="KW-1185">Reference proteome</keyword>
<dbReference type="STRING" id="348802.A0A0D2E8W9"/>
<evidence type="ECO:0000313" key="2">
    <source>
        <dbReference type="EMBL" id="KIW51115.1"/>
    </source>
</evidence>
<dbReference type="GeneID" id="25331774"/>
<feature type="domain" description="AB hydrolase-1" evidence="1">
    <location>
        <begin position="44"/>
        <end position="171"/>
    </location>
</feature>
<evidence type="ECO:0000313" key="3">
    <source>
        <dbReference type="Proteomes" id="UP000054342"/>
    </source>
</evidence>
<gene>
    <name evidence="2" type="ORF">PV05_09866</name>
</gene>
<protein>
    <recommendedName>
        <fullName evidence="1">AB hydrolase-1 domain-containing protein</fullName>
    </recommendedName>
</protein>
<dbReference type="EMBL" id="KN847322">
    <property type="protein sequence ID" value="KIW51115.1"/>
    <property type="molecule type" value="Genomic_DNA"/>
</dbReference>
<proteinExistence type="predicted"/>
<sequence>MTIHKHNPWLTRPQISGLIPLPDRGLSLFTSSSGPARKPGEPVVIFFTGAGAPCISYVKVQEHLARFVRTLFFDRAGYDRSTLPRHDGPLLAEDGAGDLDALLRTIGVDPPYILVGHSFGGIPAREFMHLQLGSRKHQAEEGEGVLRVTDVIAGIVLYDTATELVLGFYPRVPSSELVEISKDVDWEGVTHLREESGLSDEQWQSIIEAVERTGPRGAKREDTHVSARALALKRQLERHAYRGGILSVVRCNSTMDYQRMYDEGVKLGAGTQEERRLARRFIEDWGLYNYEMVRAQLDLVVRDDEEDACHAQYVYHGSWGHDSPLRKRELMGDPVRWVLEEWQKMKNE</sequence>
<dbReference type="SUPFAM" id="SSF53474">
    <property type="entry name" value="alpha/beta-Hydrolases"/>
    <property type="match status" value="1"/>
</dbReference>
<dbReference type="AlphaFoldDB" id="A0A0D2E8W9"/>
<dbReference type="Pfam" id="PF12697">
    <property type="entry name" value="Abhydrolase_6"/>
    <property type="match status" value="1"/>
</dbReference>
<dbReference type="InterPro" id="IPR000073">
    <property type="entry name" value="AB_hydrolase_1"/>
</dbReference>
<evidence type="ECO:0000259" key="1">
    <source>
        <dbReference type="Pfam" id="PF12697"/>
    </source>
</evidence>
<organism evidence="2 3">
    <name type="scientific">Exophiala xenobiotica</name>
    <dbReference type="NCBI Taxonomy" id="348802"/>
    <lineage>
        <taxon>Eukaryota</taxon>
        <taxon>Fungi</taxon>
        <taxon>Dikarya</taxon>
        <taxon>Ascomycota</taxon>
        <taxon>Pezizomycotina</taxon>
        <taxon>Eurotiomycetes</taxon>
        <taxon>Chaetothyriomycetidae</taxon>
        <taxon>Chaetothyriales</taxon>
        <taxon>Herpotrichiellaceae</taxon>
        <taxon>Exophiala</taxon>
    </lineage>
</organism>
<dbReference type="OrthoDB" id="294702at2759"/>
<accession>A0A0D2E8W9</accession>
<reference evidence="2 3" key="1">
    <citation type="submission" date="2015-01" db="EMBL/GenBank/DDBJ databases">
        <title>The Genome Sequence of Exophiala xenobiotica CBS118157.</title>
        <authorList>
            <consortium name="The Broad Institute Genomics Platform"/>
            <person name="Cuomo C."/>
            <person name="de Hoog S."/>
            <person name="Gorbushina A."/>
            <person name="Stielow B."/>
            <person name="Teixiera M."/>
            <person name="Abouelleil A."/>
            <person name="Chapman S.B."/>
            <person name="Priest M."/>
            <person name="Young S.K."/>
            <person name="Wortman J."/>
            <person name="Nusbaum C."/>
            <person name="Birren B."/>
        </authorList>
    </citation>
    <scope>NUCLEOTIDE SEQUENCE [LARGE SCALE GENOMIC DNA]</scope>
    <source>
        <strain evidence="2 3">CBS 118157</strain>
    </source>
</reference>